<dbReference type="Gene3D" id="1.20.120.530">
    <property type="entry name" value="GntR ligand-binding domain-like"/>
    <property type="match status" value="1"/>
</dbReference>
<dbReference type="Pfam" id="PF07729">
    <property type="entry name" value="FCD"/>
    <property type="match status" value="1"/>
</dbReference>
<dbReference type="SMART" id="SM00895">
    <property type="entry name" value="FCD"/>
    <property type="match status" value="1"/>
</dbReference>
<feature type="domain" description="HTH gntR-type" evidence="4">
    <location>
        <begin position="12"/>
        <end position="79"/>
    </location>
</feature>
<reference evidence="5 6" key="1">
    <citation type="submission" date="2015-11" db="EMBL/GenBank/DDBJ databases">
        <title>Ensifer anhuiense sp. nov., an effective nitrogen fixation bacterium with Glycine soja.</title>
        <authorList>
            <person name="Yan H."/>
            <person name="Chen W."/>
        </authorList>
    </citation>
    <scope>NUCLEOTIDE SEQUENCE [LARGE SCALE GENOMIC DNA]</scope>
    <source>
        <strain evidence="5 6">LMG 7837</strain>
    </source>
</reference>
<dbReference type="RefSeq" id="WP_066868252.1">
    <property type="nucleotide sequence ID" value="NZ_LNQB01000042.1"/>
</dbReference>
<dbReference type="SUPFAM" id="SSF46785">
    <property type="entry name" value="Winged helix' DNA-binding domain"/>
    <property type="match status" value="1"/>
</dbReference>
<dbReference type="SUPFAM" id="SSF48008">
    <property type="entry name" value="GntR ligand-binding domain-like"/>
    <property type="match status" value="1"/>
</dbReference>
<dbReference type="InterPro" id="IPR008920">
    <property type="entry name" value="TF_FadR/GntR_C"/>
</dbReference>
<evidence type="ECO:0000256" key="2">
    <source>
        <dbReference type="ARBA" id="ARBA00023125"/>
    </source>
</evidence>
<dbReference type="CDD" id="cd07377">
    <property type="entry name" value="WHTH_GntR"/>
    <property type="match status" value="1"/>
</dbReference>
<evidence type="ECO:0000313" key="5">
    <source>
        <dbReference type="EMBL" id="OAP50211.1"/>
    </source>
</evidence>
<dbReference type="Proteomes" id="UP000078507">
    <property type="component" value="Unassembled WGS sequence"/>
</dbReference>
<gene>
    <name evidence="5" type="ORF">ATB98_12360</name>
</gene>
<dbReference type="AlphaFoldDB" id="A0A178YSE8"/>
<dbReference type="InterPro" id="IPR036390">
    <property type="entry name" value="WH_DNA-bd_sf"/>
</dbReference>
<keyword evidence="6" id="KW-1185">Reference proteome</keyword>
<dbReference type="SMART" id="SM00345">
    <property type="entry name" value="HTH_GNTR"/>
    <property type="match status" value="1"/>
</dbReference>
<sequence length="222" mass="24122">MDRTKLPKIEKMPADVRALGVLRARIIEGAIPAGARLTEVQISDEMGLSRATVRTALHQLAQEGLVSLVPYTGWTVVKLSQQDIWELYTLRAAVERLAAGLAATNGAADRIADIRKAFHALEVACERKGANEIAEADFGFHKSIVDASGHSRLCAQYGLIEHQIRVYIRSSDALIADPSEILDQHRPILDAILAKDSALAAELSEEHNLREGQKLTASVSGL</sequence>
<comment type="caution">
    <text evidence="5">The sequence shown here is derived from an EMBL/GenBank/DDBJ whole genome shotgun (WGS) entry which is preliminary data.</text>
</comment>
<dbReference type="OrthoDB" id="7192778at2"/>
<dbReference type="STRING" id="36856.ATB98_12360"/>
<dbReference type="GO" id="GO:0003700">
    <property type="term" value="F:DNA-binding transcription factor activity"/>
    <property type="evidence" value="ECO:0007669"/>
    <property type="project" value="InterPro"/>
</dbReference>
<evidence type="ECO:0000256" key="3">
    <source>
        <dbReference type="ARBA" id="ARBA00023163"/>
    </source>
</evidence>
<dbReference type="Pfam" id="PF00392">
    <property type="entry name" value="GntR"/>
    <property type="match status" value="1"/>
</dbReference>
<dbReference type="PANTHER" id="PTHR43537:SF24">
    <property type="entry name" value="GLUCONATE OPERON TRANSCRIPTIONAL REPRESSOR"/>
    <property type="match status" value="1"/>
</dbReference>
<dbReference type="PANTHER" id="PTHR43537">
    <property type="entry name" value="TRANSCRIPTIONAL REGULATOR, GNTR FAMILY"/>
    <property type="match status" value="1"/>
</dbReference>
<keyword evidence="1" id="KW-0805">Transcription regulation</keyword>
<dbReference type="Gene3D" id="1.10.10.10">
    <property type="entry name" value="Winged helix-like DNA-binding domain superfamily/Winged helix DNA-binding domain"/>
    <property type="match status" value="1"/>
</dbReference>
<keyword evidence="2" id="KW-0238">DNA-binding</keyword>
<evidence type="ECO:0000256" key="1">
    <source>
        <dbReference type="ARBA" id="ARBA00023015"/>
    </source>
</evidence>
<dbReference type="PROSITE" id="PS50949">
    <property type="entry name" value="HTH_GNTR"/>
    <property type="match status" value="1"/>
</dbReference>
<accession>A0A178YSE8</accession>
<dbReference type="EMBL" id="LNQB01000042">
    <property type="protein sequence ID" value="OAP50211.1"/>
    <property type="molecule type" value="Genomic_DNA"/>
</dbReference>
<keyword evidence="3" id="KW-0804">Transcription</keyword>
<dbReference type="GO" id="GO:0003677">
    <property type="term" value="F:DNA binding"/>
    <property type="evidence" value="ECO:0007669"/>
    <property type="project" value="UniProtKB-KW"/>
</dbReference>
<dbReference type="InterPro" id="IPR011711">
    <property type="entry name" value="GntR_C"/>
</dbReference>
<evidence type="ECO:0000259" key="4">
    <source>
        <dbReference type="PROSITE" id="PS50949"/>
    </source>
</evidence>
<dbReference type="InterPro" id="IPR000524">
    <property type="entry name" value="Tscrpt_reg_HTH_GntR"/>
</dbReference>
<dbReference type="InterPro" id="IPR036388">
    <property type="entry name" value="WH-like_DNA-bd_sf"/>
</dbReference>
<name>A0A178YSE8_SINSA</name>
<organism evidence="5 6">
    <name type="scientific">Sinorhizobium saheli</name>
    <dbReference type="NCBI Taxonomy" id="36856"/>
    <lineage>
        <taxon>Bacteria</taxon>
        <taxon>Pseudomonadati</taxon>
        <taxon>Pseudomonadota</taxon>
        <taxon>Alphaproteobacteria</taxon>
        <taxon>Hyphomicrobiales</taxon>
        <taxon>Rhizobiaceae</taxon>
        <taxon>Sinorhizobium/Ensifer group</taxon>
        <taxon>Sinorhizobium</taxon>
    </lineage>
</organism>
<proteinExistence type="predicted"/>
<dbReference type="PRINTS" id="PR00035">
    <property type="entry name" value="HTHGNTR"/>
</dbReference>
<protein>
    <submittedName>
        <fullName evidence="5">Transcriptional regulator</fullName>
    </submittedName>
</protein>
<evidence type="ECO:0000313" key="6">
    <source>
        <dbReference type="Proteomes" id="UP000078507"/>
    </source>
</evidence>